<proteinExistence type="inferred from homology"/>
<dbReference type="PROSITE" id="PS50005">
    <property type="entry name" value="TPR"/>
    <property type="match status" value="4"/>
</dbReference>
<dbReference type="GeneID" id="51112204"/>
<evidence type="ECO:0000256" key="3">
    <source>
        <dbReference type="ARBA" id="ARBA00011970"/>
    </source>
</evidence>
<feature type="repeat" description="TPR" evidence="8">
    <location>
        <begin position="292"/>
        <end position="325"/>
    </location>
</feature>
<dbReference type="GO" id="GO:0006493">
    <property type="term" value="P:protein O-linked glycosylation"/>
    <property type="evidence" value="ECO:0007669"/>
    <property type="project" value="TreeGrafter"/>
</dbReference>
<evidence type="ECO:0000256" key="8">
    <source>
        <dbReference type="PROSITE-ProRule" id="PRU00339"/>
    </source>
</evidence>
<comment type="pathway">
    <text evidence="1">Protein modification; protein glycosylation.</text>
</comment>
<dbReference type="InterPro" id="IPR011990">
    <property type="entry name" value="TPR-like_helical_dom_sf"/>
</dbReference>
<reference evidence="10 11" key="1">
    <citation type="journal article" date="2015" name="Stand. Genomic Sci.">
        <title>Genomic Encyclopedia of Bacterial and Archaeal Type Strains, Phase III: the genomes of soil and plant-associated and newly described type strains.</title>
        <authorList>
            <person name="Whitman W.B."/>
            <person name="Woyke T."/>
            <person name="Klenk H.P."/>
            <person name="Zhou Y."/>
            <person name="Lilburn T.G."/>
            <person name="Beck B.J."/>
            <person name="De Vos P."/>
            <person name="Vandamme P."/>
            <person name="Eisen J.A."/>
            <person name="Garrity G."/>
            <person name="Hugenholtz P."/>
            <person name="Kyrpides N.C."/>
        </authorList>
    </citation>
    <scope>NUCLEOTIDE SEQUENCE [LARGE SCALE GENOMIC DNA]</scope>
    <source>
        <strain evidence="10 11">DSM 64</strain>
    </source>
</reference>
<dbReference type="SUPFAM" id="SSF48452">
    <property type="entry name" value="TPR-like"/>
    <property type="match status" value="2"/>
</dbReference>
<dbReference type="Pfam" id="PF13181">
    <property type="entry name" value="TPR_8"/>
    <property type="match status" value="1"/>
</dbReference>
<dbReference type="GO" id="GO:0097363">
    <property type="term" value="F:protein O-acetylglucosaminyltransferase activity"/>
    <property type="evidence" value="ECO:0007669"/>
    <property type="project" value="UniProtKB-EC"/>
</dbReference>
<dbReference type="Gene3D" id="1.25.40.10">
    <property type="entry name" value="Tetratricopeptide repeat domain"/>
    <property type="match status" value="3"/>
</dbReference>
<keyword evidence="7 8" id="KW-0802">TPR repeat</keyword>
<dbReference type="AlphaFoldDB" id="A0A561XKW3"/>
<keyword evidence="6" id="KW-0677">Repeat</keyword>
<evidence type="ECO:0000313" key="11">
    <source>
        <dbReference type="Proteomes" id="UP000321485"/>
    </source>
</evidence>
<protein>
    <recommendedName>
        <fullName evidence="3">protein O-GlcNAc transferase</fullName>
        <ecNumber evidence="3">2.4.1.255</ecNumber>
    </recommendedName>
</protein>
<dbReference type="SUPFAM" id="SSF53756">
    <property type="entry name" value="UDP-Glycosyltransferase/glycogen phosphorylase"/>
    <property type="match status" value="1"/>
</dbReference>
<dbReference type="Pfam" id="PF13844">
    <property type="entry name" value="Glyco_transf_41"/>
    <property type="match status" value="2"/>
</dbReference>
<comment type="similarity">
    <text evidence="2">Belongs to the glycosyltransferase 41 family. O-GlcNAc transferase subfamily.</text>
</comment>
<evidence type="ECO:0000259" key="9">
    <source>
        <dbReference type="Pfam" id="PF13844"/>
    </source>
</evidence>
<evidence type="ECO:0000313" key="10">
    <source>
        <dbReference type="EMBL" id="TWG36760.1"/>
    </source>
</evidence>
<dbReference type="PANTHER" id="PTHR44998">
    <property type="match status" value="1"/>
</dbReference>
<feature type="domain" description="O-GlcNAc transferase C-terminal" evidence="9">
    <location>
        <begin position="366"/>
        <end position="586"/>
    </location>
</feature>
<dbReference type="PANTHER" id="PTHR44998:SF1">
    <property type="entry name" value="UDP-N-ACETYLGLUCOSAMINE--PEPTIDE N-ACETYLGLUCOSAMINYLTRANSFERASE 110 KDA SUBUNIT"/>
    <property type="match status" value="1"/>
</dbReference>
<evidence type="ECO:0000256" key="4">
    <source>
        <dbReference type="ARBA" id="ARBA00022676"/>
    </source>
</evidence>
<dbReference type="RefSeq" id="WP_146871530.1">
    <property type="nucleotide sequence ID" value="NZ_VJWE01000014.1"/>
</dbReference>
<dbReference type="InterPro" id="IPR029489">
    <property type="entry name" value="OGT/SEC/SPY_C"/>
</dbReference>
<evidence type="ECO:0000256" key="1">
    <source>
        <dbReference type="ARBA" id="ARBA00004922"/>
    </source>
</evidence>
<dbReference type="SMART" id="SM00028">
    <property type="entry name" value="TPR"/>
    <property type="match status" value="7"/>
</dbReference>
<evidence type="ECO:0000256" key="2">
    <source>
        <dbReference type="ARBA" id="ARBA00005386"/>
    </source>
</evidence>
<evidence type="ECO:0000256" key="7">
    <source>
        <dbReference type="ARBA" id="ARBA00022803"/>
    </source>
</evidence>
<dbReference type="EC" id="2.4.1.255" evidence="3"/>
<feature type="repeat" description="TPR" evidence="8">
    <location>
        <begin position="88"/>
        <end position="121"/>
    </location>
</feature>
<organism evidence="10 11">
    <name type="scientific">Acidovorax delafieldii</name>
    <name type="common">Pseudomonas delafieldii</name>
    <dbReference type="NCBI Taxonomy" id="47920"/>
    <lineage>
        <taxon>Bacteria</taxon>
        <taxon>Pseudomonadati</taxon>
        <taxon>Pseudomonadota</taxon>
        <taxon>Betaproteobacteria</taxon>
        <taxon>Burkholderiales</taxon>
        <taxon>Comamonadaceae</taxon>
        <taxon>Acidovorax</taxon>
    </lineage>
</organism>
<dbReference type="Gene3D" id="3.40.50.2000">
    <property type="entry name" value="Glycogen Phosphorylase B"/>
    <property type="match status" value="1"/>
</dbReference>
<feature type="repeat" description="TPR" evidence="8">
    <location>
        <begin position="190"/>
        <end position="223"/>
    </location>
</feature>
<dbReference type="Pfam" id="PF13432">
    <property type="entry name" value="TPR_16"/>
    <property type="match status" value="3"/>
</dbReference>
<keyword evidence="5 10" id="KW-0808">Transferase</keyword>
<accession>A0A561XKW3</accession>
<dbReference type="EMBL" id="VJWE01000014">
    <property type="protein sequence ID" value="TWG36760.1"/>
    <property type="molecule type" value="Genomic_DNA"/>
</dbReference>
<comment type="caution">
    <text evidence="10">The sequence shown here is derived from an EMBL/GenBank/DDBJ whole genome shotgun (WGS) entry which is preliminary data.</text>
</comment>
<feature type="repeat" description="TPR" evidence="8">
    <location>
        <begin position="156"/>
        <end position="189"/>
    </location>
</feature>
<gene>
    <name evidence="10" type="ORF">ATF69_3150</name>
</gene>
<name>A0A561XKW3_ACIDE</name>
<sequence length="808" mass="89280">MASQFPFFPRSPASGNSFNIDQAYQQALALHRGGQIQNAANLYQQILRKKPEHAGSLHMLGVVALSSSAFGKAKELLTEARRLLPQDAGVHVNLALALAECGLTEEALQCIDQALALNPAMPAARVNRLALLVMASRYDMALQDAEALASAGIDHPEIQINRGIALLELQRPEEAARCFEKVLQGTPQHAKAHNNLAKTLIALDQFDAAIGHANQALSIQPHYPDAVSTKARALVKQRLLPEAELLLKNASETFPPTPALLLDHANCLIDLRRFKDAIAQVERALAGAPENAVAYTVGGRALAALGRHEDAIGNFDKALSIDPGLHAARFAKAASEIDLKRFPQAIANLKACDTDPSTLLPIQMQICDWQDFQKRREELGGIAIENQRNPFPFLAMLDSPETHLRIAQAHLEHLNARQAQLVDFLRRAPGKIRVGYFSADYFHHATTHLMMELLDSHDRERFEIHAFSLGPQRYDAAREKVVQSVDGFHDISGLTDKEAAALSRSLNIDIAVDLKGFTMDGRLGLFAERCAPIQVSYLGYPGTTGADYMDYVIADEIVIPSDKQRFFTEKPVYMPHSYQVNNSQRVISSRQFTRTELGLPEDAFVFCCFNNNYKILPDTFDSWMRILQAVPGSVLWLFKDNDAAAENLRKEAERRGIRSDRLVFASRLPADEHLARHGAADLFLDTLPYNAHTTASDALWAGLPVLTLAGQSFAARVAASLLTAVNLDSLITQTQQEYEATAIHLANHREALTAYRTVLHAQRSLSPLFDGRRFTHDLETAYRMMVERHESGLPGETIVVPPWSHTGG</sequence>
<feature type="domain" description="O-GlcNAc transferase C-terminal" evidence="9">
    <location>
        <begin position="593"/>
        <end position="778"/>
    </location>
</feature>
<dbReference type="InterPro" id="IPR019734">
    <property type="entry name" value="TPR_rpt"/>
</dbReference>
<dbReference type="Gene3D" id="3.40.50.11380">
    <property type="match status" value="1"/>
</dbReference>
<keyword evidence="4" id="KW-0328">Glycosyltransferase</keyword>
<dbReference type="Proteomes" id="UP000321485">
    <property type="component" value="Unassembled WGS sequence"/>
</dbReference>
<evidence type="ECO:0000256" key="5">
    <source>
        <dbReference type="ARBA" id="ARBA00022679"/>
    </source>
</evidence>
<evidence type="ECO:0000256" key="6">
    <source>
        <dbReference type="ARBA" id="ARBA00022737"/>
    </source>
</evidence>